<gene>
    <name evidence="2" type="ORF">NUH29_05580</name>
</gene>
<dbReference type="EMBL" id="JANTHX010000005">
    <property type="protein sequence ID" value="MCS0499021.1"/>
    <property type="molecule type" value="Genomic_DNA"/>
</dbReference>
<reference evidence="2 3" key="1">
    <citation type="submission" date="2022-08" db="EMBL/GenBank/DDBJ databases">
        <authorList>
            <person name="Li F."/>
        </authorList>
    </citation>
    <scope>NUCLEOTIDE SEQUENCE [LARGE SCALE GENOMIC DNA]</scope>
    <source>
        <strain evidence="2 3">10F1B-8-1</strain>
    </source>
</reference>
<dbReference type="Proteomes" id="UP001205337">
    <property type="component" value="Unassembled WGS sequence"/>
</dbReference>
<comment type="caution">
    <text evidence="2">The sequence shown here is derived from an EMBL/GenBank/DDBJ whole genome shotgun (WGS) entry which is preliminary data.</text>
</comment>
<accession>A0ABT1ZE85</accession>
<proteinExistence type="predicted"/>
<keyword evidence="1" id="KW-0732">Signal</keyword>
<organism evidence="2 3">
    <name type="scientific">Protaetiibacter mangrovi</name>
    <dbReference type="NCBI Taxonomy" id="2970926"/>
    <lineage>
        <taxon>Bacteria</taxon>
        <taxon>Bacillati</taxon>
        <taxon>Actinomycetota</taxon>
        <taxon>Actinomycetes</taxon>
        <taxon>Micrococcales</taxon>
        <taxon>Microbacteriaceae</taxon>
        <taxon>Protaetiibacter</taxon>
    </lineage>
</organism>
<evidence type="ECO:0000313" key="2">
    <source>
        <dbReference type="EMBL" id="MCS0499021.1"/>
    </source>
</evidence>
<evidence type="ECO:0008006" key="4">
    <source>
        <dbReference type="Google" id="ProtNLM"/>
    </source>
</evidence>
<evidence type="ECO:0000313" key="3">
    <source>
        <dbReference type="Proteomes" id="UP001205337"/>
    </source>
</evidence>
<feature type="chain" id="PRO_5046074479" description="Lipoprotein" evidence="1">
    <location>
        <begin position="25"/>
        <end position="200"/>
    </location>
</feature>
<sequence length="200" mass="20607">MRVLRASGVAAAACAVLVLTGCGAPDDAETPIGRDAASDYRCLAEHSPWIVDLDAAYDAWRDAAAQGVGVRAGDVTGSARLSFTGSADPRWRFSAERVAYELFLDDGSRESTTVSGEYSGDYRLSPSGGMLVLTSVRVDAADSAATATAADGTSGAVTVPAPAFPWDAGAGASLAFTCTEHRLIVDAVGGIPSNWNLYPE</sequence>
<protein>
    <recommendedName>
        <fullName evidence="4">Lipoprotein</fullName>
    </recommendedName>
</protein>
<name>A0ABT1ZE85_9MICO</name>
<keyword evidence="3" id="KW-1185">Reference proteome</keyword>
<evidence type="ECO:0000256" key="1">
    <source>
        <dbReference type="SAM" id="SignalP"/>
    </source>
</evidence>
<dbReference type="RefSeq" id="WP_258798040.1">
    <property type="nucleotide sequence ID" value="NZ_JANTHX010000005.1"/>
</dbReference>
<dbReference type="PROSITE" id="PS51257">
    <property type="entry name" value="PROKAR_LIPOPROTEIN"/>
    <property type="match status" value="1"/>
</dbReference>
<feature type="signal peptide" evidence="1">
    <location>
        <begin position="1"/>
        <end position="24"/>
    </location>
</feature>